<dbReference type="Gene3D" id="3.40.50.300">
    <property type="entry name" value="P-loop containing nucleotide triphosphate hydrolases"/>
    <property type="match status" value="2"/>
</dbReference>
<dbReference type="InterPro" id="IPR017599">
    <property type="entry name" value="DNA_S_DndD"/>
</dbReference>
<feature type="compositionally biased region" description="Basic and acidic residues" evidence="2">
    <location>
        <begin position="495"/>
        <end position="506"/>
    </location>
</feature>
<organism evidence="4 5">
    <name type="scientific">Roseicella aerolata</name>
    <dbReference type="NCBI Taxonomy" id="2883479"/>
    <lineage>
        <taxon>Bacteria</taxon>
        <taxon>Pseudomonadati</taxon>
        <taxon>Pseudomonadota</taxon>
        <taxon>Alphaproteobacteria</taxon>
        <taxon>Acetobacterales</taxon>
        <taxon>Roseomonadaceae</taxon>
        <taxon>Roseicella</taxon>
    </lineage>
</organism>
<dbReference type="InterPro" id="IPR027417">
    <property type="entry name" value="P-loop_NTPase"/>
</dbReference>
<dbReference type="NCBIfam" id="TIGR03185">
    <property type="entry name" value="DNA_S_dndD"/>
    <property type="match status" value="1"/>
</dbReference>
<keyword evidence="1" id="KW-0175">Coiled coil</keyword>
<evidence type="ECO:0000256" key="1">
    <source>
        <dbReference type="SAM" id="Coils"/>
    </source>
</evidence>
<dbReference type="PANTHER" id="PTHR32114">
    <property type="entry name" value="ABC TRANSPORTER ABCH.3"/>
    <property type="match status" value="1"/>
</dbReference>
<proteinExistence type="predicted"/>
<gene>
    <name evidence="4" type="primary">dndD</name>
    <name evidence="4" type="ORF">LHA35_27130</name>
</gene>
<dbReference type="InterPro" id="IPR038729">
    <property type="entry name" value="Rad50/SbcC_AAA"/>
</dbReference>
<dbReference type="Proteomes" id="UP001139311">
    <property type="component" value="Unassembled WGS sequence"/>
</dbReference>
<evidence type="ECO:0000256" key="2">
    <source>
        <dbReference type="SAM" id="MobiDB-lite"/>
    </source>
</evidence>
<evidence type="ECO:0000313" key="4">
    <source>
        <dbReference type="EMBL" id="MCB4825389.1"/>
    </source>
</evidence>
<keyword evidence="5" id="KW-1185">Reference proteome</keyword>
<protein>
    <submittedName>
        <fullName evidence="4">DNA sulfur modification protein DndD</fullName>
    </submittedName>
</protein>
<dbReference type="EMBL" id="JAJAQI010000090">
    <property type="protein sequence ID" value="MCB4825389.1"/>
    <property type="molecule type" value="Genomic_DNA"/>
</dbReference>
<dbReference type="GO" id="GO:0006302">
    <property type="term" value="P:double-strand break repair"/>
    <property type="evidence" value="ECO:0007669"/>
    <property type="project" value="InterPro"/>
</dbReference>
<dbReference type="GO" id="GO:0016887">
    <property type="term" value="F:ATP hydrolysis activity"/>
    <property type="evidence" value="ECO:0007669"/>
    <property type="project" value="InterPro"/>
</dbReference>
<dbReference type="SUPFAM" id="SSF52540">
    <property type="entry name" value="P-loop containing nucleoside triphosphate hydrolases"/>
    <property type="match status" value="1"/>
</dbReference>
<name>A0A9X1IJN8_9PROT</name>
<comment type="caution">
    <text evidence="4">The sequence shown here is derived from an EMBL/GenBank/DDBJ whole genome shotgun (WGS) entry which is preliminary data.</text>
</comment>
<evidence type="ECO:0000259" key="3">
    <source>
        <dbReference type="Pfam" id="PF13476"/>
    </source>
</evidence>
<dbReference type="Pfam" id="PF13476">
    <property type="entry name" value="AAA_23"/>
    <property type="match status" value="1"/>
</dbReference>
<dbReference type="AlphaFoldDB" id="A0A9X1IJN8"/>
<feature type="domain" description="Rad50/SbcC-type AAA" evidence="3">
    <location>
        <begin position="5"/>
        <end position="253"/>
    </location>
</feature>
<reference evidence="4" key="1">
    <citation type="submission" date="2021-10" db="EMBL/GenBank/DDBJ databases">
        <title>Roseicella aerolatum sp. nov., isolated from aerosols of e-waste dismantling site.</title>
        <authorList>
            <person name="Qin T."/>
        </authorList>
    </citation>
    <scope>NUCLEOTIDE SEQUENCE</scope>
    <source>
        <strain evidence="4">GB24</strain>
    </source>
</reference>
<sequence length="691" mass="77466">MHLRSVSLRNFKAYETARVDIPAPAQGKNVVLIGGKNGFGKTTLFEALALGLYGRDGIRLILRAGAAADEDRRAMNFREFMGRALNRKALRNGLYDCRIELGFEDDAGTPITITRTWHFNDKGELRNNAEDIRILKGIERKPVEPPRSEADFDGWYRDWIAREFLPSNLAAFFLFDGEAASAYAERDMGQQVRDGIEGLLGLVWLRRLSEALRNYANARRSQVARGVTGERILQLQQECDTLEKEISDAAARLEEIAPQLADAEAEREALTLELAGYGPGTQADLQELQTRRSVEETRRRRASERLFELAESDLPFAMAGDSLRERVERRLEAERRREQWLAAVAETKERAEGVLASIAEELAAVAPPLLPVQDDGVKQAVRRGLERLWQPPPNDAADAFHHGHVTGRLREAVRERLERARTANSEAVANLLQEMTHAAAELRAINAAMENRQVTAPQLDEKRNRIAHLNSLVSGLSREGGEKRAFISSRTPELGQKRADLKRQSEQLDQSQRPARLARRAVDVADMLESVISEALPLQTREVADEMTRAIGEMAHKKDQFRQVEITQQGEVKLLGEARQNLRELDLSAGEKQVFTQALFASVAFVSQRTFPLVIDTPLGRLDEEHRLNVLRFIAQRPGQVILISTDTEVVGSYLAAIRKRVAKAYRIEHRSDGGFGLSSLVPGYFVGQEV</sequence>
<dbReference type="PANTHER" id="PTHR32114:SF2">
    <property type="entry name" value="ABC TRANSPORTER ABCH.3"/>
    <property type="match status" value="1"/>
</dbReference>
<feature type="region of interest" description="Disordered" evidence="2">
    <location>
        <begin position="480"/>
        <end position="514"/>
    </location>
</feature>
<feature type="coiled-coil region" evidence="1">
    <location>
        <begin position="410"/>
        <end position="479"/>
    </location>
</feature>
<evidence type="ECO:0000313" key="5">
    <source>
        <dbReference type="Proteomes" id="UP001139311"/>
    </source>
</evidence>
<accession>A0A9X1IJN8</accession>
<dbReference type="RefSeq" id="WP_226614267.1">
    <property type="nucleotide sequence ID" value="NZ_JAJAQI010000090.1"/>
</dbReference>